<evidence type="ECO:0000256" key="1">
    <source>
        <dbReference type="SAM" id="Phobius"/>
    </source>
</evidence>
<dbReference type="Pfam" id="PF07920">
    <property type="entry name" value="DUF1684"/>
    <property type="match status" value="1"/>
</dbReference>
<dbReference type="PANTHER" id="PTHR41913:SF1">
    <property type="entry name" value="DUF1684 DOMAIN-CONTAINING PROTEIN"/>
    <property type="match status" value="1"/>
</dbReference>
<evidence type="ECO:0000313" key="2">
    <source>
        <dbReference type="EMBL" id="RIY05095.1"/>
    </source>
</evidence>
<gene>
    <name evidence="2" type="ORF">D0T11_20960</name>
</gene>
<evidence type="ECO:0000313" key="3">
    <source>
        <dbReference type="Proteomes" id="UP000284250"/>
    </source>
</evidence>
<sequence length="254" mass="27909">MGPGCAAGSAWAIRSGGLLLPERRIAAFRASGGAEPPAGPGAAPERYLCAMRLNPTLLIGLGLLLVFGYFIQDLVLGQDQYAAGLRKERVGKNNAFRRPESSPLSADQRQTFDSLKFFAPDRAYRFEAQLEHFPQRDTVEMPLTDGKTDKYLRWGRARFLLDKQEYQLTLFLKADGQDTTLFAPFTDRTNGFGSYGGGRYLDAPLPAAGDTEVVLDFNEAYNPYCAYADGYACPVPPADNRLAVEIKAGEKSYN</sequence>
<reference evidence="2 3" key="1">
    <citation type="submission" date="2019-01" db="EMBL/GenBank/DDBJ databases">
        <title>Hymenobacter humicola sp. nov., isolated from soils in Antarctica.</title>
        <authorList>
            <person name="Sedlacek I."/>
            <person name="Holochova P."/>
            <person name="Kralova S."/>
            <person name="Pantucek R."/>
            <person name="Stankova E."/>
            <person name="Vrbovska V."/>
            <person name="Kristofova L."/>
            <person name="Svec P."/>
            <person name="Busse H.-J."/>
        </authorList>
    </citation>
    <scope>NUCLEOTIDE SEQUENCE [LARGE SCALE GENOMIC DNA]</scope>
    <source>
        <strain evidence="2 3">CCM 8852</strain>
    </source>
</reference>
<name>A0A418QIU9_9BACT</name>
<dbReference type="InterPro" id="IPR012467">
    <property type="entry name" value="DUF1684"/>
</dbReference>
<keyword evidence="1" id="KW-0472">Membrane</keyword>
<proteinExistence type="predicted"/>
<keyword evidence="1" id="KW-0812">Transmembrane</keyword>
<dbReference type="Proteomes" id="UP000284250">
    <property type="component" value="Unassembled WGS sequence"/>
</dbReference>
<dbReference type="OrthoDB" id="5493262at2"/>
<protein>
    <submittedName>
        <fullName evidence="2">DUF1684 domain-containing protein</fullName>
    </submittedName>
</protein>
<dbReference type="AlphaFoldDB" id="A0A418QIU9"/>
<keyword evidence="3" id="KW-1185">Reference proteome</keyword>
<feature type="transmembrane region" description="Helical" evidence="1">
    <location>
        <begin position="53"/>
        <end position="71"/>
    </location>
</feature>
<keyword evidence="1" id="KW-1133">Transmembrane helix</keyword>
<accession>A0A418QIU9</accession>
<organism evidence="2 3">
    <name type="scientific">Hymenobacter rubripertinctus</name>
    <dbReference type="NCBI Taxonomy" id="2029981"/>
    <lineage>
        <taxon>Bacteria</taxon>
        <taxon>Pseudomonadati</taxon>
        <taxon>Bacteroidota</taxon>
        <taxon>Cytophagia</taxon>
        <taxon>Cytophagales</taxon>
        <taxon>Hymenobacteraceae</taxon>
        <taxon>Hymenobacter</taxon>
    </lineage>
</organism>
<dbReference type="PANTHER" id="PTHR41913">
    <property type="entry name" value="DUF1684 DOMAIN-CONTAINING PROTEIN"/>
    <property type="match status" value="1"/>
</dbReference>
<comment type="caution">
    <text evidence="2">The sequence shown here is derived from an EMBL/GenBank/DDBJ whole genome shotgun (WGS) entry which is preliminary data.</text>
</comment>
<dbReference type="EMBL" id="QYCN01000066">
    <property type="protein sequence ID" value="RIY05095.1"/>
    <property type="molecule type" value="Genomic_DNA"/>
</dbReference>